<gene>
    <name evidence="1" type="ORF">MSUIS_07600</name>
</gene>
<dbReference type="AlphaFoldDB" id="F0V2H2"/>
<sequence length="75" mass="9117">MDEFFVKKGGIFRKEREELNEVVKRKLIDNRVEFNKHCEKIFKTYKEIERSGENVSEEIMDIYLTIKKAYEIINI</sequence>
<accession>F0V2H2</accession>
<dbReference type="EMBL" id="FQ790233">
    <property type="protein sequence ID" value="CBZ40853.1"/>
    <property type="molecule type" value="Genomic_DNA"/>
</dbReference>
<dbReference type="KEGG" id="msk:MSUIS_07600"/>
<dbReference type="HOGENOM" id="CLU_2667206_0_0_14"/>
<protein>
    <submittedName>
        <fullName evidence="1">Uncharacterized protein</fullName>
    </submittedName>
</protein>
<reference evidence="1 2" key="1">
    <citation type="journal article" date="2011" name="J. Bacteriol.">
        <title>Complete genome sequence of the hemotrophic Mycoplasma suis strain KI3806.</title>
        <authorList>
            <person name="Oehlerking J."/>
            <person name="Kube M."/>
            <person name="Felder K.M."/>
            <person name="Matter D."/>
            <person name="Wittenbrink M.M."/>
            <person name="Schwarzenbach S."/>
            <person name="Kramer M.M."/>
            <person name="Hoelzle K."/>
            <person name="Hoelzle L.E."/>
        </authorList>
    </citation>
    <scope>NUCLEOTIDE SEQUENCE [LARGE SCALE GENOMIC DNA]</scope>
    <source>
        <strain evidence="2">KI_3806</strain>
    </source>
</reference>
<proteinExistence type="predicted"/>
<organism evidence="1 2">
    <name type="scientific">Mycoplasma suis (strain KI_3806)</name>
    <dbReference type="NCBI Taxonomy" id="708248"/>
    <lineage>
        <taxon>Bacteria</taxon>
        <taxon>Bacillati</taxon>
        <taxon>Mycoplasmatota</taxon>
        <taxon>Mollicutes</taxon>
        <taxon>Mycoplasmataceae</taxon>
        <taxon>Mycoplasma</taxon>
    </lineage>
</organism>
<name>F0V2H2_MYCS3</name>
<evidence type="ECO:0000313" key="1">
    <source>
        <dbReference type="EMBL" id="CBZ40853.1"/>
    </source>
</evidence>
<dbReference type="Proteomes" id="UP000008645">
    <property type="component" value="Chromosome"/>
</dbReference>
<evidence type="ECO:0000313" key="2">
    <source>
        <dbReference type="Proteomes" id="UP000008645"/>
    </source>
</evidence>